<proteinExistence type="predicted"/>
<evidence type="ECO:0000313" key="1">
    <source>
        <dbReference type="EMBL" id="OWZ22976.1"/>
    </source>
</evidence>
<dbReference type="EMBL" id="NBNE01000094">
    <property type="protein sequence ID" value="OWZ22976.1"/>
    <property type="molecule type" value="Genomic_DNA"/>
</dbReference>
<comment type="caution">
    <text evidence="1">The sequence shown here is derived from an EMBL/GenBank/DDBJ whole genome shotgun (WGS) entry which is preliminary data.</text>
</comment>
<dbReference type="AlphaFoldDB" id="A0A225WZ43"/>
<organism evidence="1 2">
    <name type="scientific">Phytophthora megakarya</name>
    <dbReference type="NCBI Taxonomy" id="4795"/>
    <lineage>
        <taxon>Eukaryota</taxon>
        <taxon>Sar</taxon>
        <taxon>Stramenopiles</taxon>
        <taxon>Oomycota</taxon>
        <taxon>Peronosporomycetes</taxon>
        <taxon>Peronosporales</taxon>
        <taxon>Peronosporaceae</taxon>
        <taxon>Phytophthora</taxon>
    </lineage>
</organism>
<name>A0A225WZ43_9STRA</name>
<dbReference type="Proteomes" id="UP000198211">
    <property type="component" value="Unassembled WGS sequence"/>
</dbReference>
<sequence length="74" mass="8502">MGLFHNASSWYYMRFGGFGYVRIGSESKWMPVQVLGYRLSLLVHLQQQLQSTLSAFDSMPTDLSVSPCQPFHRD</sequence>
<reference evidence="2" key="1">
    <citation type="submission" date="2017-03" db="EMBL/GenBank/DDBJ databases">
        <title>Phytopthora megakarya and P. palmivora, two closely related causual agents of cacao black pod achieved similar genome size and gene model numbers by different mechanisms.</title>
        <authorList>
            <person name="Ali S."/>
            <person name="Shao J."/>
            <person name="Larry D.J."/>
            <person name="Kronmiller B."/>
            <person name="Shen D."/>
            <person name="Strem M.D."/>
            <person name="Melnick R.L."/>
            <person name="Guiltinan M.J."/>
            <person name="Tyler B.M."/>
            <person name="Meinhardt L.W."/>
            <person name="Bailey B.A."/>
        </authorList>
    </citation>
    <scope>NUCLEOTIDE SEQUENCE [LARGE SCALE GENOMIC DNA]</scope>
    <source>
        <strain evidence="2">zdho120</strain>
    </source>
</reference>
<keyword evidence="2" id="KW-1185">Reference proteome</keyword>
<protein>
    <submittedName>
        <fullName evidence="1">Uncharacterized protein</fullName>
    </submittedName>
</protein>
<evidence type="ECO:0000313" key="2">
    <source>
        <dbReference type="Proteomes" id="UP000198211"/>
    </source>
</evidence>
<accession>A0A225WZ43</accession>
<gene>
    <name evidence="1" type="ORF">PHMEG_0002216</name>
</gene>